<gene>
    <name evidence="1" type="ORF">D934_06580</name>
    <name evidence="2" type="ORF">D934_08465</name>
</gene>
<organism evidence="1 3">
    <name type="scientific">Xylella fastidiosa subsp. sandyi Ann-1</name>
    <dbReference type="NCBI Taxonomy" id="155920"/>
    <lineage>
        <taxon>Bacteria</taxon>
        <taxon>Pseudomonadati</taxon>
        <taxon>Pseudomonadota</taxon>
        <taxon>Gammaproteobacteria</taxon>
        <taxon>Lysobacterales</taxon>
        <taxon>Lysobacteraceae</taxon>
        <taxon>Xylella</taxon>
    </lineage>
</organism>
<dbReference type="EMBL" id="CP006696">
    <property type="protein sequence ID" value="AIC11367.1"/>
    <property type="molecule type" value="Genomic_DNA"/>
</dbReference>
<evidence type="ECO:0000313" key="3">
    <source>
        <dbReference type="Proteomes" id="UP000027215"/>
    </source>
</evidence>
<dbReference type="AlphaFoldDB" id="A0A060H368"/>
<dbReference type="EMBL" id="CP006696">
    <property type="protein sequence ID" value="AIC11234.1"/>
    <property type="molecule type" value="Genomic_DNA"/>
</dbReference>
<sequence length="86" mass="10053">MNGYARPRGDDVRNSEAAVVRKVVRQLPDGFYGFVQDGNIVYEIHPADIREALRWIEHLAQKTWITKHHLEQFACIAADTFEMRRQ</sequence>
<accession>A0A060H368</accession>
<name>A0A060H368_XYLFS</name>
<evidence type="ECO:0000313" key="1">
    <source>
        <dbReference type="EMBL" id="AIC11234.1"/>
    </source>
</evidence>
<dbReference type="PATRIC" id="fig|155920.8.peg.1536"/>
<evidence type="ECO:0000313" key="2">
    <source>
        <dbReference type="EMBL" id="AIC11367.1"/>
    </source>
</evidence>
<dbReference type="Proteomes" id="UP000027215">
    <property type="component" value="Chromosome"/>
</dbReference>
<dbReference type="KEGG" id="xfs:D934_08465"/>
<dbReference type="RefSeq" id="WP_230577760.1">
    <property type="nucleotide sequence ID" value="NZ_CP006696.1"/>
</dbReference>
<proteinExistence type="predicted"/>
<protein>
    <submittedName>
        <fullName evidence="1">Uncharacterized protein</fullName>
    </submittedName>
</protein>
<dbReference type="KEGG" id="xfs:D934_06580"/>
<reference evidence="1 3" key="1">
    <citation type="submission" date="2013-08" db="EMBL/GenBank/DDBJ databases">
        <authorList>
            <person name="Stouthamer R."/>
            <person name="Nunney L."/>
        </authorList>
    </citation>
    <scope>NUCLEOTIDE SEQUENCE [LARGE SCALE GENOMIC DNA]</scope>
    <source>
        <strain evidence="3">ann-1</strain>
        <strain evidence="1">Ann-1</strain>
    </source>
</reference>
<dbReference type="HOGENOM" id="CLU_2497145_0_0_6"/>